<evidence type="ECO:0000313" key="2">
    <source>
        <dbReference type="Proteomes" id="UP000480570"/>
    </source>
</evidence>
<dbReference type="Proteomes" id="UP000480570">
    <property type="component" value="Unassembled WGS sequence"/>
</dbReference>
<comment type="caution">
    <text evidence="1">The sequence shown here is derived from an EMBL/GenBank/DDBJ whole genome shotgun (WGS) entry which is preliminary data.</text>
</comment>
<sequence length="86" mass="10355">MKQLTPIEYERCYVAYRDFLAEALQEHKGDMRGTITWSENKIRDMYRWKINDRDILTDARRYLKIEDVNKIMYELLMGGVVNGAQY</sequence>
<protein>
    <submittedName>
        <fullName evidence="1">Uncharacterized protein</fullName>
    </submittedName>
</protein>
<organism evidence="1 2">
    <name type="scientific">Furfurilactobacillus rossiae</name>
    <dbReference type="NCBI Taxonomy" id="231049"/>
    <lineage>
        <taxon>Bacteria</taxon>
        <taxon>Bacillati</taxon>
        <taxon>Bacillota</taxon>
        <taxon>Bacilli</taxon>
        <taxon>Lactobacillales</taxon>
        <taxon>Lactobacillaceae</taxon>
        <taxon>Furfurilactobacillus</taxon>
    </lineage>
</organism>
<name>A0A7C9IWP7_9LACO</name>
<proteinExistence type="predicted"/>
<reference evidence="1 2" key="1">
    <citation type="journal article" date="2019" name="Appl. Environ. Microbiol.">
        <title>Genetic determinants of hydroxycinnamic acid metabolism in heterofermentative lactobacilli.</title>
        <authorList>
            <person name="Gaur G."/>
            <person name="Oh J.H."/>
            <person name="Filannino P."/>
            <person name="Gobbetti M."/>
            <person name="van Pijkeren J.P."/>
            <person name="Ganzle M.G."/>
        </authorList>
    </citation>
    <scope>NUCLEOTIDE SEQUENCE [LARGE SCALE GENOMIC DNA]</scope>
    <source>
        <strain evidence="1 2">FUA3583</strain>
    </source>
</reference>
<dbReference type="AlphaFoldDB" id="A0A7C9IWP7"/>
<dbReference type="EMBL" id="WEZT01000002">
    <property type="protein sequence ID" value="MYV04435.1"/>
    <property type="molecule type" value="Genomic_DNA"/>
</dbReference>
<accession>A0A7C9IWP7</accession>
<gene>
    <name evidence="1" type="ORF">GB992_00730</name>
</gene>
<evidence type="ECO:0000313" key="1">
    <source>
        <dbReference type="EMBL" id="MYV04435.1"/>
    </source>
</evidence>